<dbReference type="Proteomes" id="UP000186079">
    <property type="component" value="Unassembled WGS sequence"/>
</dbReference>
<evidence type="ECO:0008006" key="3">
    <source>
        <dbReference type="Google" id="ProtNLM"/>
    </source>
</evidence>
<accession>A0A1N6Z482</accession>
<dbReference type="RefSeq" id="WP_065365677.1">
    <property type="nucleotide sequence ID" value="NZ_FTMC01000017.1"/>
</dbReference>
<evidence type="ECO:0000313" key="2">
    <source>
        <dbReference type="Proteomes" id="UP000186079"/>
    </source>
</evidence>
<proteinExistence type="predicted"/>
<protein>
    <recommendedName>
        <fullName evidence="3">DUF2218 domain-containing protein</fullName>
    </recommendedName>
</protein>
<sequence length="102" mass="11449">MPESSTQIATDNPQRLITRLSNHWAHKFPVTRGEGRSEISLSLGLCQLEAHGTTLRVRLKGEEDALRQLETVVASHLQRMAAEPLPEFIWNPSHPDSTRSNP</sequence>
<evidence type="ECO:0000313" key="1">
    <source>
        <dbReference type="EMBL" id="SIR21630.1"/>
    </source>
</evidence>
<organism evidence="1 2">
    <name type="scientific">Pseudomonas flexibilis</name>
    <dbReference type="NCBI Taxonomy" id="706570"/>
    <lineage>
        <taxon>Bacteria</taxon>
        <taxon>Pseudomonadati</taxon>
        <taxon>Pseudomonadota</taxon>
        <taxon>Gammaproteobacteria</taxon>
        <taxon>Pseudomonadales</taxon>
        <taxon>Pseudomonadaceae</taxon>
        <taxon>Pseudomonas</taxon>
    </lineage>
</organism>
<dbReference type="AlphaFoldDB" id="A0A1N6Z482"/>
<dbReference type="EMBL" id="FTMC01000017">
    <property type="protein sequence ID" value="SIR21630.1"/>
    <property type="molecule type" value="Genomic_DNA"/>
</dbReference>
<gene>
    <name evidence="1" type="ORF">SAMN05421672_11711</name>
</gene>
<name>A0A1N6Z482_9PSED</name>
<dbReference type="Pfam" id="PF09981">
    <property type="entry name" value="DUF2218"/>
    <property type="match status" value="1"/>
</dbReference>
<dbReference type="InterPro" id="IPR014543">
    <property type="entry name" value="UCP028291"/>
</dbReference>
<dbReference type="Gene3D" id="3.30.310.50">
    <property type="entry name" value="Alpha-D-phosphohexomutase, C-terminal domain"/>
    <property type="match status" value="1"/>
</dbReference>
<reference evidence="1 2" key="1">
    <citation type="submission" date="2017-01" db="EMBL/GenBank/DDBJ databases">
        <authorList>
            <person name="Mah S.A."/>
            <person name="Swanson W.J."/>
            <person name="Moy G.W."/>
            <person name="Vacquier V.D."/>
        </authorList>
    </citation>
    <scope>NUCLEOTIDE SEQUENCE [LARGE SCALE GENOMIC DNA]</scope>
    <source>
        <strain evidence="1 2">ATCC 29606</strain>
    </source>
</reference>